<gene>
    <name evidence="1" type="ORF">OMP38_13670</name>
</gene>
<dbReference type="PANTHER" id="PTHR31302:SF25">
    <property type="entry name" value="PHOSPHOESTERASE"/>
    <property type="match status" value="1"/>
</dbReference>
<accession>A0A9X4KHD4</accession>
<dbReference type="EMBL" id="JAPDHZ010000003">
    <property type="protein sequence ID" value="MDG0791791.1"/>
    <property type="molecule type" value="Genomic_DNA"/>
</dbReference>
<dbReference type="Gene3D" id="3.60.21.10">
    <property type="match status" value="1"/>
</dbReference>
<dbReference type="PANTHER" id="PTHR31302">
    <property type="entry name" value="TRANSMEMBRANE PROTEIN WITH METALLOPHOSPHOESTERASE DOMAIN-RELATED"/>
    <property type="match status" value="1"/>
</dbReference>
<protein>
    <recommendedName>
        <fullName evidence="3">Phosphoesterase</fullName>
    </recommendedName>
</protein>
<name>A0A9X4KHD4_9BACL</name>
<organism evidence="1 2">
    <name type="scientific">Cohnella ginsengisoli</name>
    <dbReference type="NCBI Taxonomy" id="425004"/>
    <lineage>
        <taxon>Bacteria</taxon>
        <taxon>Bacillati</taxon>
        <taxon>Bacillota</taxon>
        <taxon>Bacilli</taxon>
        <taxon>Bacillales</taxon>
        <taxon>Paenibacillaceae</taxon>
        <taxon>Cohnella</taxon>
    </lineage>
</organism>
<sequence>MLGNHDYTAGAKDVERVLSSSGFTLLRNRSVTLEHDGSQIRIAGLDDALEGSPNLDSALAEEGGREHDPAAFTLFLAHEPDLAEYAASYRVSLQLSGHSHGGQVRLPLIGPLILPDLAQRYPEGLYQIEDEMYLYTNRGIGVSSYPIRFLCRPELTVITLESTDATATNSTH</sequence>
<dbReference type="InterPro" id="IPR029052">
    <property type="entry name" value="Metallo-depent_PP-like"/>
</dbReference>
<comment type="caution">
    <text evidence="1">The sequence shown here is derived from an EMBL/GenBank/DDBJ whole genome shotgun (WGS) entry which is preliminary data.</text>
</comment>
<evidence type="ECO:0000313" key="1">
    <source>
        <dbReference type="EMBL" id="MDG0791791.1"/>
    </source>
</evidence>
<evidence type="ECO:0008006" key="3">
    <source>
        <dbReference type="Google" id="ProtNLM"/>
    </source>
</evidence>
<dbReference type="GO" id="GO:0016020">
    <property type="term" value="C:membrane"/>
    <property type="evidence" value="ECO:0007669"/>
    <property type="project" value="GOC"/>
</dbReference>
<dbReference type="RefSeq" id="WP_277565640.1">
    <property type="nucleotide sequence ID" value="NZ_JAPDHZ010000003.1"/>
</dbReference>
<dbReference type="SUPFAM" id="SSF56300">
    <property type="entry name" value="Metallo-dependent phosphatases"/>
    <property type="match status" value="1"/>
</dbReference>
<keyword evidence="2" id="KW-1185">Reference proteome</keyword>
<dbReference type="GO" id="GO:0008758">
    <property type="term" value="F:UDP-2,3-diacylglucosamine hydrolase activity"/>
    <property type="evidence" value="ECO:0007669"/>
    <property type="project" value="TreeGrafter"/>
</dbReference>
<dbReference type="Proteomes" id="UP001153387">
    <property type="component" value="Unassembled WGS sequence"/>
</dbReference>
<evidence type="ECO:0000313" key="2">
    <source>
        <dbReference type="Proteomes" id="UP001153387"/>
    </source>
</evidence>
<dbReference type="AlphaFoldDB" id="A0A9X4KHD4"/>
<dbReference type="InterPro" id="IPR051158">
    <property type="entry name" value="Metallophosphoesterase_sf"/>
</dbReference>
<proteinExistence type="predicted"/>
<reference evidence="1 2" key="1">
    <citation type="submission" date="2022-10" db="EMBL/GenBank/DDBJ databases">
        <title>Comparative genomic analysis of Cohnella hashimotonis sp. nov., isolated from the International Space Station.</title>
        <authorList>
            <person name="Simpson A."/>
            <person name="Venkateswaran K."/>
        </authorList>
    </citation>
    <scope>NUCLEOTIDE SEQUENCE [LARGE SCALE GENOMIC DNA]</scope>
    <source>
        <strain evidence="1 2">DSM 18997</strain>
    </source>
</reference>
<dbReference type="GO" id="GO:0009245">
    <property type="term" value="P:lipid A biosynthetic process"/>
    <property type="evidence" value="ECO:0007669"/>
    <property type="project" value="TreeGrafter"/>
</dbReference>